<comment type="similarity">
    <text evidence="3">Belongs to the flavoredoxin family.</text>
</comment>
<dbReference type="EMBL" id="NFIE01000010">
    <property type="protein sequence ID" value="OUN88637.1"/>
    <property type="molecule type" value="Genomic_DNA"/>
</dbReference>
<evidence type="ECO:0000313" key="5">
    <source>
        <dbReference type="EMBL" id="OUN88637.1"/>
    </source>
</evidence>
<dbReference type="InterPro" id="IPR052174">
    <property type="entry name" value="Flavoredoxin"/>
</dbReference>
<dbReference type="OrthoDB" id="9794638at2"/>
<proteinExistence type="inferred from homology"/>
<evidence type="ECO:0000256" key="2">
    <source>
        <dbReference type="ARBA" id="ARBA00022630"/>
    </source>
</evidence>
<dbReference type="SMART" id="SM00903">
    <property type="entry name" value="Flavin_Reduct"/>
    <property type="match status" value="1"/>
</dbReference>
<evidence type="ECO:0000259" key="4">
    <source>
        <dbReference type="SMART" id="SM00903"/>
    </source>
</evidence>
<gene>
    <name evidence="5" type="ORF">B5G02_05320</name>
</gene>
<accession>A0A1Y3XZH4</accession>
<keyword evidence="2" id="KW-0285">Flavoprotein</keyword>
<dbReference type="AlphaFoldDB" id="A0A1Y3XZH4"/>
<dbReference type="Gene3D" id="2.30.110.10">
    <property type="entry name" value="Electron Transport, Fmn-binding Protein, Chain A"/>
    <property type="match status" value="1"/>
</dbReference>
<organism evidence="5 6">
    <name type="scientific">[Collinsella] massiliensis</name>
    <dbReference type="NCBI Taxonomy" id="1232426"/>
    <lineage>
        <taxon>Bacteria</taxon>
        <taxon>Bacillati</taxon>
        <taxon>Actinomycetota</taxon>
        <taxon>Coriobacteriia</taxon>
        <taxon>Coriobacteriales</taxon>
        <taxon>Coriobacteriaceae</taxon>
        <taxon>Enorma</taxon>
    </lineage>
</organism>
<evidence type="ECO:0000313" key="6">
    <source>
        <dbReference type="Proteomes" id="UP000195781"/>
    </source>
</evidence>
<name>A0A1Y3XZH4_9ACTN</name>
<feature type="domain" description="Flavin reductase like" evidence="4">
    <location>
        <begin position="9"/>
        <end position="151"/>
    </location>
</feature>
<dbReference type="Proteomes" id="UP000195781">
    <property type="component" value="Unassembled WGS sequence"/>
</dbReference>
<dbReference type="GO" id="GO:0010181">
    <property type="term" value="F:FMN binding"/>
    <property type="evidence" value="ECO:0007669"/>
    <property type="project" value="InterPro"/>
</dbReference>
<dbReference type="PANTHER" id="PTHR43567:SF1">
    <property type="entry name" value="FLAVOREDOXIN"/>
    <property type="match status" value="1"/>
</dbReference>
<evidence type="ECO:0000256" key="1">
    <source>
        <dbReference type="ARBA" id="ARBA00001917"/>
    </source>
</evidence>
<dbReference type="InterPro" id="IPR012349">
    <property type="entry name" value="Split_barrel_FMN-bd"/>
</dbReference>
<keyword evidence="6" id="KW-1185">Reference proteome</keyword>
<reference evidence="6" key="1">
    <citation type="submission" date="2017-04" db="EMBL/GenBank/DDBJ databases">
        <title>Function of individual gut microbiota members based on whole genome sequencing of pure cultures obtained from chicken caecum.</title>
        <authorList>
            <person name="Medvecky M."/>
            <person name="Cejkova D."/>
            <person name="Polansky O."/>
            <person name="Karasova D."/>
            <person name="Kubasova T."/>
            <person name="Cizek A."/>
            <person name="Rychlik I."/>
        </authorList>
    </citation>
    <scope>NUCLEOTIDE SEQUENCE [LARGE SCALE GENOMIC DNA]</scope>
    <source>
        <strain evidence="6">An5</strain>
    </source>
</reference>
<evidence type="ECO:0000256" key="3">
    <source>
        <dbReference type="ARBA" id="ARBA00038054"/>
    </source>
</evidence>
<comment type="cofactor">
    <cofactor evidence="1">
        <name>FMN</name>
        <dbReference type="ChEBI" id="CHEBI:58210"/>
    </cofactor>
</comment>
<dbReference type="InterPro" id="IPR002563">
    <property type="entry name" value="Flavin_Rdtase-like_dom"/>
</dbReference>
<dbReference type="Pfam" id="PF01613">
    <property type="entry name" value="Flavin_Reduct"/>
    <property type="match status" value="1"/>
</dbReference>
<sequence>MKKNLGSMLALYPLPATLVGAMVDGKPTWLEVAHVGIIGHDRIMVSSMKSHFTNQGIRATGGLTVSLVDEALLPRVAYVGAHSGKKVDKSGVFAWEAAKNGAPVPVDAPLTLVCNVEDIYETETFDNFICSIAATLVDEDKLDDAGKPDYEKLAPVLFEFPTYSYLACGKKLGPCLSFKDAYQPEA</sequence>
<dbReference type="GO" id="GO:0016646">
    <property type="term" value="F:oxidoreductase activity, acting on the CH-NH group of donors, NAD or NADP as acceptor"/>
    <property type="evidence" value="ECO:0007669"/>
    <property type="project" value="UniProtKB-ARBA"/>
</dbReference>
<dbReference type="SUPFAM" id="SSF50475">
    <property type="entry name" value="FMN-binding split barrel"/>
    <property type="match status" value="1"/>
</dbReference>
<dbReference type="PANTHER" id="PTHR43567">
    <property type="entry name" value="FLAVOREDOXIN-RELATED-RELATED"/>
    <property type="match status" value="1"/>
</dbReference>
<comment type="caution">
    <text evidence="5">The sequence shown here is derived from an EMBL/GenBank/DDBJ whole genome shotgun (WGS) entry which is preliminary data.</text>
</comment>
<protein>
    <submittedName>
        <fullName evidence="5">Flavin reductase</fullName>
    </submittedName>
</protein>
<dbReference type="RefSeq" id="WP_094335457.1">
    <property type="nucleotide sequence ID" value="NZ_NFIE01000010.1"/>
</dbReference>